<evidence type="ECO:0000313" key="1">
    <source>
        <dbReference type="EMBL" id="BAT04305.1"/>
    </source>
</evidence>
<dbReference type="Gramene" id="Os08t0206466-00">
    <property type="protein sequence ID" value="Os08t0206466-00"/>
    <property type="gene ID" value="Os08g0206466"/>
</dbReference>
<name>A0A0P0XDG9_ORYSJ</name>
<gene>
    <name evidence="1" type="ordered locus">Os08g0206466</name>
    <name evidence="1" type="ORF">OSNPB_080206466</name>
</gene>
<dbReference type="Proteomes" id="UP000059680">
    <property type="component" value="Chromosome 8"/>
</dbReference>
<organism evidence="1 2">
    <name type="scientific">Oryza sativa subsp. japonica</name>
    <name type="common">Rice</name>
    <dbReference type="NCBI Taxonomy" id="39947"/>
    <lineage>
        <taxon>Eukaryota</taxon>
        <taxon>Viridiplantae</taxon>
        <taxon>Streptophyta</taxon>
        <taxon>Embryophyta</taxon>
        <taxon>Tracheophyta</taxon>
        <taxon>Spermatophyta</taxon>
        <taxon>Magnoliopsida</taxon>
        <taxon>Liliopsida</taxon>
        <taxon>Poales</taxon>
        <taxon>Poaceae</taxon>
        <taxon>BOP clade</taxon>
        <taxon>Oryzoideae</taxon>
        <taxon>Oryzeae</taxon>
        <taxon>Oryzinae</taxon>
        <taxon>Oryza</taxon>
        <taxon>Oryza sativa</taxon>
    </lineage>
</organism>
<feature type="non-terminal residue" evidence="1">
    <location>
        <position position="92"/>
    </location>
</feature>
<reference evidence="1 2" key="3">
    <citation type="journal article" date="2013" name="Rice">
        <title>Improvement of the Oryza sativa Nipponbare reference genome using next generation sequence and optical map data.</title>
        <authorList>
            <person name="Kawahara Y."/>
            <person name="de la Bastide M."/>
            <person name="Hamilton J.P."/>
            <person name="Kanamori H."/>
            <person name="McCombie W.R."/>
            <person name="Ouyang S."/>
            <person name="Schwartz D.C."/>
            <person name="Tanaka T."/>
            <person name="Wu J."/>
            <person name="Zhou S."/>
            <person name="Childs K.L."/>
            <person name="Davidson R.M."/>
            <person name="Lin H."/>
            <person name="Quesada-Ocampo L."/>
            <person name="Vaillancourt B."/>
            <person name="Sakai H."/>
            <person name="Lee S.S."/>
            <person name="Kim J."/>
            <person name="Numa H."/>
            <person name="Itoh T."/>
            <person name="Buell C.R."/>
            <person name="Matsumoto T."/>
        </authorList>
    </citation>
    <scope>NUCLEOTIDE SEQUENCE [LARGE SCALE GENOMIC DNA]</scope>
    <source>
        <strain evidence="2">cv. Nipponbare</strain>
    </source>
</reference>
<proteinExistence type="predicted"/>
<evidence type="ECO:0000313" key="2">
    <source>
        <dbReference type="Proteomes" id="UP000059680"/>
    </source>
</evidence>
<dbReference type="AlphaFoldDB" id="A0A0P0XDG9"/>
<reference evidence="2" key="1">
    <citation type="journal article" date="2005" name="Nature">
        <title>The map-based sequence of the rice genome.</title>
        <authorList>
            <consortium name="International rice genome sequencing project (IRGSP)"/>
            <person name="Matsumoto T."/>
            <person name="Wu J."/>
            <person name="Kanamori H."/>
            <person name="Katayose Y."/>
            <person name="Fujisawa M."/>
            <person name="Namiki N."/>
            <person name="Mizuno H."/>
            <person name="Yamamoto K."/>
            <person name="Antonio B.A."/>
            <person name="Baba T."/>
            <person name="Sakata K."/>
            <person name="Nagamura Y."/>
            <person name="Aoki H."/>
            <person name="Arikawa K."/>
            <person name="Arita K."/>
            <person name="Bito T."/>
            <person name="Chiden Y."/>
            <person name="Fujitsuka N."/>
            <person name="Fukunaka R."/>
            <person name="Hamada M."/>
            <person name="Harada C."/>
            <person name="Hayashi A."/>
            <person name="Hijishita S."/>
            <person name="Honda M."/>
            <person name="Hosokawa S."/>
            <person name="Ichikawa Y."/>
            <person name="Idonuma A."/>
            <person name="Iijima M."/>
            <person name="Ikeda M."/>
            <person name="Ikeno M."/>
            <person name="Ito K."/>
            <person name="Ito S."/>
            <person name="Ito T."/>
            <person name="Ito Y."/>
            <person name="Ito Y."/>
            <person name="Iwabuchi A."/>
            <person name="Kamiya K."/>
            <person name="Karasawa W."/>
            <person name="Kurita K."/>
            <person name="Katagiri S."/>
            <person name="Kikuta A."/>
            <person name="Kobayashi H."/>
            <person name="Kobayashi N."/>
            <person name="Machita K."/>
            <person name="Maehara T."/>
            <person name="Masukawa M."/>
            <person name="Mizubayashi T."/>
            <person name="Mukai Y."/>
            <person name="Nagasaki H."/>
            <person name="Nagata Y."/>
            <person name="Naito S."/>
            <person name="Nakashima M."/>
            <person name="Nakama Y."/>
            <person name="Nakamichi Y."/>
            <person name="Nakamura M."/>
            <person name="Meguro A."/>
            <person name="Negishi M."/>
            <person name="Ohta I."/>
            <person name="Ohta T."/>
            <person name="Okamoto M."/>
            <person name="Ono N."/>
            <person name="Saji S."/>
            <person name="Sakaguchi M."/>
            <person name="Sakai K."/>
            <person name="Shibata M."/>
            <person name="Shimokawa T."/>
            <person name="Song J."/>
            <person name="Takazaki Y."/>
            <person name="Terasawa K."/>
            <person name="Tsugane M."/>
            <person name="Tsuji K."/>
            <person name="Ueda S."/>
            <person name="Waki K."/>
            <person name="Yamagata H."/>
            <person name="Yamamoto M."/>
            <person name="Yamamoto S."/>
            <person name="Yamane H."/>
            <person name="Yoshiki S."/>
            <person name="Yoshihara R."/>
            <person name="Yukawa K."/>
            <person name="Zhong H."/>
            <person name="Yano M."/>
            <person name="Yuan Q."/>
            <person name="Ouyang S."/>
            <person name="Liu J."/>
            <person name="Jones K.M."/>
            <person name="Gansberger K."/>
            <person name="Moffat K."/>
            <person name="Hill J."/>
            <person name="Bera J."/>
            <person name="Fadrosh D."/>
            <person name="Jin S."/>
            <person name="Johri S."/>
            <person name="Kim M."/>
            <person name="Overton L."/>
            <person name="Reardon M."/>
            <person name="Tsitrin T."/>
            <person name="Vuong H."/>
            <person name="Weaver B."/>
            <person name="Ciecko A."/>
            <person name="Tallon L."/>
            <person name="Jackson J."/>
            <person name="Pai G."/>
            <person name="Aken S.V."/>
            <person name="Utterback T."/>
            <person name="Reidmuller S."/>
            <person name="Feldblyum T."/>
            <person name="Hsiao J."/>
            <person name="Zismann V."/>
            <person name="Iobst S."/>
            <person name="de Vazeille A.R."/>
            <person name="Buell C.R."/>
            <person name="Ying K."/>
            <person name="Li Y."/>
            <person name="Lu T."/>
            <person name="Huang Y."/>
            <person name="Zhao Q."/>
            <person name="Feng Q."/>
            <person name="Zhang L."/>
            <person name="Zhu J."/>
            <person name="Weng Q."/>
            <person name="Mu J."/>
            <person name="Lu Y."/>
            <person name="Fan D."/>
            <person name="Liu Y."/>
            <person name="Guan J."/>
            <person name="Zhang Y."/>
            <person name="Yu S."/>
            <person name="Liu X."/>
            <person name="Zhang Y."/>
            <person name="Hong G."/>
            <person name="Han B."/>
            <person name="Choisne N."/>
            <person name="Demange N."/>
            <person name="Orjeda G."/>
            <person name="Samain S."/>
            <person name="Cattolico L."/>
            <person name="Pelletier E."/>
            <person name="Couloux A."/>
            <person name="Segurens B."/>
            <person name="Wincker P."/>
            <person name="D'Hont A."/>
            <person name="Scarpelli C."/>
            <person name="Weissenbach J."/>
            <person name="Salanoubat M."/>
            <person name="Quetier F."/>
            <person name="Yu Y."/>
            <person name="Kim H.R."/>
            <person name="Rambo T."/>
            <person name="Currie J."/>
            <person name="Collura K."/>
            <person name="Luo M."/>
            <person name="Yang T."/>
            <person name="Ammiraju J.S.S."/>
            <person name="Engler F."/>
            <person name="Soderlund C."/>
            <person name="Wing R.A."/>
            <person name="Palmer L.E."/>
            <person name="de la Bastide M."/>
            <person name="Spiegel L."/>
            <person name="Nascimento L."/>
            <person name="Zutavern T."/>
            <person name="O'Shaughnessy A."/>
            <person name="Dike S."/>
            <person name="Dedhia N."/>
            <person name="Preston R."/>
            <person name="Balija V."/>
            <person name="McCombie W.R."/>
            <person name="Chow T."/>
            <person name="Chen H."/>
            <person name="Chung M."/>
            <person name="Chen C."/>
            <person name="Shaw J."/>
            <person name="Wu H."/>
            <person name="Hsiao K."/>
            <person name="Chao Y."/>
            <person name="Chu M."/>
            <person name="Cheng C."/>
            <person name="Hour A."/>
            <person name="Lee P."/>
            <person name="Lin S."/>
            <person name="Lin Y."/>
            <person name="Liou J."/>
            <person name="Liu S."/>
            <person name="Hsing Y."/>
            <person name="Raghuvanshi S."/>
            <person name="Mohanty A."/>
            <person name="Bharti A.K."/>
            <person name="Gaur A."/>
            <person name="Gupta V."/>
            <person name="Kumar D."/>
            <person name="Ravi V."/>
            <person name="Vij S."/>
            <person name="Kapur A."/>
            <person name="Khurana P."/>
            <person name="Khurana P."/>
            <person name="Khurana J.P."/>
            <person name="Tyagi A.K."/>
            <person name="Gaikwad K."/>
            <person name="Singh A."/>
            <person name="Dalal V."/>
            <person name="Srivastava S."/>
            <person name="Dixit A."/>
            <person name="Pal A.K."/>
            <person name="Ghazi I.A."/>
            <person name="Yadav M."/>
            <person name="Pandit A."/>
            <person name="Bhargava A."/>
            <person name="Sureshbabu K."/>
            <person name="Batra K."/>
            <person name="Sharma T.R."/>
            <person name="Mohapatra T."/>
            <person name="Singh N.K."/>
            <person name="Messing J."/>
            <person name="Nelson A.B."/>
            <person name="Fuks G."/>
            <person name="Kavchok S."/>
            <person name="Keizer G."/>
            <person name="Linton E."/>
            <person name="Llaca V."/>
            <person name="Song R."/>
            <person name="Tanyolac B."/>
            <person name="Young S."/>
            <person name="Ho-Il K."/>
            <person name="Hahn J.H."/>
            <person name="Sangsakoo G."/>
            <person name="Vanavichit A."/>
            <person name="de Mattos Luiz.A.T."/>
            <person name="Zimmer P.D."/>
            <person name="Malone G."/>
            <person name="Dellagostin O."/>
            <person name="de Oliveira A.C."/>
            <person name="Bevan M."/>
            <person name="Bancroft I."/>
            <person name="Minx P."/>
            <person name="Cordum H."/>
            <person name="Wilson R."/>
            <person name="Cheng Z."/>
            <person name="Jin W."/>
            <person name="Jiang J."/>
            <person name="Leong S.A."/>
            <person name="Iwama H."/>
            <person name="Gojobori T."/>
            <person name="Itoh T."/>
            <person name="Niimura Y."/>
            <person name="Fujii Y."/>
            <person name="Habara T."/>
            <person name="Sakai H."/>
            <person name="Sato Y."/>
            <person name="Wilson G."/>
            <person name="Kumar K."/>
            <person name="McCouch S."/>
            <person name="Juretic N."/>
            <person name="Hoen D."/>
            <person name="Wright S."/>
            <person name="Bruskiewich R."/>
            <person name="Bureau T."/>
            <person name="Miyao A."/>
            <person name="Hirochika H."/>
            <person name="Nishikawa T."/>
            <person name="Kadowaki K."/>
            <person name="Sugiura M."/>
            <person name="Burr B."/>
            <person name="Sasaki T."/>
        </authorList>
    </citation>
    <scope>NUCLEOTIDE SEQUENCE [LARGE SCALE GENOMIC DNA]</scope>
    <source>
        <strain evidence="2">cv. Nipponbare</strain>
    </source>
</reference>
<keyword evidence="2" id="KW-1185">Reference proteome</keyword>
<dbReference type="EMBL" id="AP014964">
    <property type="protein sequence ID" value="BAT04305.1"/>
    <property type="molecule type" value="Genomic_DNA"/>
</dbReference>
<reference evidence="1 2" key="2">
    <citation type="journal article" date="2013" name="Plant Cell Physiol.">
        <title>Rice Annotation Project Database (RAP-DB): an integrative and interactive database for rice genomics.</title>
        <authorList>
            <person name="Sakai H."/>
            <person name="Lee S.S."/>
            <person name="Tanaka T."/>
            <person name="Numa H."/>
            <person name="Kim J."/>
            <person name="Kawahara Y."/>
            <person name="Wakimoto H."/>
            <person name="Yang C.C."/>
            <person name="Iwamoto M."/>
            <person name="Abe T."/>
            <person name="Yamada Y."/>
            <person name="Muto A."/>
            <person name="Inokuchi H."/>
            <person name="Ikemura T."/>
            <person name="Matsumoto T."/>
            <person name="Sasaki T."/>
            <person name="Itoh T."/>
        </authorList>
    </citation>
    <scope>NUCLEOTIDE SEQUENCE [LARGE SCALE GENOMIC DNA]</scope>
    <source>
        <strain evidence="2">cv. Nipponbare</strain>
    </source>
</reference>
<accession>A0A0P0XDG9</accession>
<dbReference type="PaxDb" id="39947-A0A0P0XDG9"/>
<dbReference type="InParanoid" id="A0A0P0XDG9"/>
<protein>
    <submittedName>
        <fullName evidence="1">Os08g0206466 protein</fullName>
    </submittedName>
</protein>
<sequence>METLLCISNSYRFTVQKCHTYMMMKQVVATTSGTQPPWSTLLMQAVKYGSSTINESTIKMTTRIQWLFHTNSIIGTMRNVVTSITITTAVPV</sequence>